<evidence type="ECO:0000256" key="1">
    <source>
        <dbReference type="ARBA" id="ARBA00022656"/>
    </source>
</evidence>
<dbReference type="Pfam" id="PF01375">
    <property type="entry name" value="Enterotoxin_a"/>
    <property type="match status" value="1"/>
</dbReference>
<protein>
    <recommendedName>
        <fullName evidence="8">Enterotoxin</fullName>
    </recommendedName>
</protein>
<evidence type="ECO:0000256" key="5">
    <source>
        <dbReference type="SAM" id="SignalP"/>
    </source>
</evidence>
<evidence type="ECO:0008006" key="8">
    <source>
        <dbReference type="Google" id="ProtNLM"/>
    </source>
</evidence>
<evidence type="ECO:0000313" key="6">
    <source>
        <dbReference type="EMBL" id="KAK6526444.1"/>
    </source>
</evidence>
<evidence type="ECO:0000256" key="3">
    <source>
        <dbReference type="ARBA" id="ARBA00023026"/>
    </source>
</evidence>
<dbReference type="InterPro" id="IPR001144">
    <property type="entry name" value="Enterotoxin_A"/>
</dbReference>
<feature type="signal peptide" evidence="5">
    <location>
        <begin position="1"/>
        <end position="23"/>
    </location>
</feature>
<sequence>MLSRSISISLLVLYGLFLHVVFAVPVETVYEALGPLSTTNSYQPRDTAIVPPLWRGEAGRTPEEVRKDGGFVSRGLQVLQGKNKSYRTLTVQQKIQSVSLFMHATGSAATLSMTQYISTTIEPKIAHDFVMLRKPSIGGYIYKLYPGARAINLNATLPANKNPSPHEQEYSVPGIIPWAMVEGWYQLSPAKGIYRAKGPTESPLRYNPFAGAVFHKNPSFNPRYRNQRLGSGLPTLAGADITEKGAVSPSGLQLIKNFESFVTRVAVGGGATELNRYRGFGAQR</sequence>
<dbReference type="EMBL" id="JAVHJO010000016">
    <property type="protein sequence ID" value="KAK6526444.1"/>
    <property type="molecule type" value="Genomic_DNA"/>
</dbReference>
<organism evidence="6 7">
    <name type="scientific">Orbilia ellipsospora</name>
    <dbReference type="NCBI Taxonomy" id="2528407"/>
    <lineage>
        <taxon>Eukaryota</taxon>
        <taxon>Fungi</taxon>
        <taxon>Dikarya</taxon>
        <taxon>Ascomycota</taxon>
        <taxon>Pezizomycotina</taxon>
        <taxon>Orbiliomycetes</taxon>
        <taxon>Orbiliales</taxon>
        <taxon>Orbiliaceae</taxon>
        <taxon>Orbilia</taxon>
    </lineage>
</organism>
<dbReference type="GO" id="GO:0090729">
    <property type="term" value="F:toxin activity"/>
    <property type="evidence" value="ECO:0007669"/>
    <property type="project" value="UniProtKB-KW"/>
</dbReference>
<proteinExistence type="predicted"/>
<evidence type="ECO:0000256" key="4">
    <source>
        <dbReference type="ARBA" id="ARBA00023157"/>
    </source>
</evidence>
<name>A0AAV9WVZ1_9PEZI</name>
<dbReference type="SUPFAM" id="SSF56399">
    <property type="entry name" value="ADP-ribosylation"/>
    <property type="match status" value="1"/>
</dbReference>
<evidence type="ECO:0000256" key="2">
    <source>
        <dbReference type="ARBA" id="ARBA00022729"/>
    </source>
</evidence>
<dbReference type="Gene3D" id="3.90.210.10">
    <property type="entry name" value="Heat-Labile Enterotoxin, subunit A"/>
    <property type="match status" value="1"/>
</dbReference>
<dbReference type="Proteomes" id="UP001365542">
    <property type="component" value="Unassembled WGS sequence"/>
</dbReference>
<keyword evidence="3" id="KW-0843">Virulence</keyword>
<gene>
    <name evidence="6" type="ORF">TWF694_005030</name>
</gene>
<keyword evidence="4" id="KW-1015">Disulfide bond</keyword>
<comment type="caution">
    <text evidence="6">The sequence shown here is derived from an EMBL/GenBank/DDBJ whole genome shotgun (WGS) entry which is preliminary data.</text>
</comment>
<reference evidence="6 7" key="1">
    <citation type="submission" date="2019-10" db="EMBL/GenBank/DDBJ databases">
        <authorList>
            <person name="Palmer J.M."/>
        </authorList>
    </citation>
    <scope>NUCLEOTIDE SEQUENCE [LARGE SCALE GENOMIC DNA]</scope>
    <source>
        <strain evidence="6 7">TWF694</strain>
    </source>
</reference>
<keyword evidence="7" id="KW-1185">Reference proteome</keyword>
<evidence type="ECO:0000313" key="7">
    <source>
        <dbReference type="Proteomes" id="UP001365542"/>
    </source>
</evidence>
<accession>A0AAV9WVZ1</accession>
<dbReference type="AlphaFoldDB" id="A0AAV9WVZ1"/>
<keyword evidence="1" id="KW-0800">Toxin</keyword>
<feature type="chain" id="PRO_5043765649" description="Enterotoxin" evidence="5">
    <location>
        <begin position="24"/>
        <end position="284"/>
    </location>
</feature>
<keyword evidence="2 5" id="KW-0732">Signal</keyword>